<reference evidence="5" key="1">
    <citation type="journal article" date="2013" name="Nature">
        <title>Draft genome of the wheat A-genome progenitor Triticum urartu.</title>
        <authorList>
            <person name="Ling H.Q."/>
            <person name="Zhao S."/>
            <person name="Liu D."/>
            <person name="Wang J."/>
            <person name="Sun H."/>
            <person name="Zhang C."/>
            <person name="Fan H."/>
            <person name="Li D."/>
            <person name="Dong L."/>
            <person name="Tao Y."/>
            <person name="Gao C."/>
            <person name="Wu H."/>
            <person name="Li Y."/>
            <person name="Cui Y."/>
            <person name="Guo X."/>
            <person name="Zheng S."/>
            <person name="Wang B."/>
            <person name="Yu K."/>
            <person name="Liang Q."/>
            <person name="Yang W."/>
            <person name="Lou X."/>
            <person name="Chen J."/>
            <person name="Feng M."/>
            <person name="Jian J."/>
            <person name="Zhang X."/>
            <person name="Luo G."/>
            <person name="Jiang Y."/>
            <person name="Liu J."/>
            <person name="Wang Z."/>
            <person name="Sha Y."/>
            <person name="Zhang B."/>
            <person name="Wu H."/>
            <person name="Tang D."/>
            <person name="Shen Q."/>
            <person name="Xue P."/>
            <person name="Zou S."/>
            <person name="Wang X."/>
            <person name="Liu X."/>
            <person name="Wang F."/>
            <person name="Yang Y."/>
            <person name="An X."/>
            <person name="Dong Z."/>
            <person name="Zhang K."/>
            <person name="Zhang X."/>
            <person name="Luo M.C."/>
            <person name="Dvorak J."/>
            <person name="Tong Y."/>
            <person name="Wang J."/>
            <person name="Yang H."/>
            <person name="Li Z."/>
            <person name="Wang D."/>
            <person name="Zhang A."/>
            <person name="Wang J."/>
        </authorList>
    </citation>
    <scope>NUCLEOTIDE SEQUENCE</scope>
    <source>
        <strain evidence="5">cv. G1812</strain>
    </source>
</reference>
<feature type="region of interest" description="Disordered" evidence="1">
    <location>
        <begin position="575"/>
        <end position="652"/>
    </location>
</feature>
<dbReference type="Gramene" id="TuG1812G0500005541.01.T01">
    <property type="protein sequence ID" value="TuG1812G0500005541.01.T01"/>
    <property type="gene ID" value="TuG1812G0500005541.01"/>
</dbReference>
<dbReference type="InterPro" id="IPR007021">
    <property type="entry name" value="DUF659"/>
</dbReference>
<evidence type="ECO:0000259" key="2">
    <source>
        <dbReference type="Pfam" id="PF04937"/>
    </source>
</evidence>
<keyword evidence="5" id="KW-1185">Reference proteome</keyword>
<dbReference type="SUPFAM" id="SSF53098">
    <property type="entry name" value="Ribonuclease H-like"/>
    <property type="match status" value="1"/>
</dbReference>
<feature type="compositionally biased region" description="Acidic residues" evidence="1">
    <location>
        <begin position="587"/>
        <end position="615"/>
    </location>
</feature>
<reference evidence="4" key="2">
    <citation type="submission" date="2018-03" db="EMBL/GenBank/DDBJ databases">
        <title>The Triticum urartu genome reveals the dynamic nature of wheat genome evolution.</title>
        <authorList>
            <person name="Ling H."/>
            <person name="Ma B."/>
            <person name="Shi X."/>
            <person name="Liu H."/>
            <person name="Dong L."/>
            <person name="Sun H."/>
            <person name="Cao Y."/>
            <person name="Gao Q."/>
            <person name="Zheng S."/>
            <person name="Li Y."/>
            <person name="Yu Y."/>
            <person name="Du H."/>
            <person name="Qi M."/>
            <person name="Li Y."/>
            <person name="Yu H."/>
            <person name="Cui Y."/>
            <person name="Wang N."/>
            <person name="Chen C."/>
            <person name="Wu H."/>
            <person name="Zhao Y."/>
            <person name="Zhang J."/>
            <person name="Li Y."/>
            <person name="Zhou W."/>
            <person name="Zhang B."/>
            <person name="Hu W."/>
            <person name="Eijk M."/>
            <person name="Tang J."/>
            <person name="Witsenboer H."/>
            <person name="Zhao S."/>
            <person name="Li Z."/>
            <person name="Zhang A."/>
            <person name="Wang D."/>
            <person name="Liang C."/>
        </authorList>
    </citation>
    <scope>NUCLEOTIDE SEQUENCE [LARGE SCALE GENOMIC DNA]</scope>
    <source>
        <strain evidence="4">cv. G1812</strain>
    </source>
</reference>
<feature type="domain" description="DUF659" evidence="2">
    <location>
        <begin position="56"/>
        <end position="210"/>
    </location>
</feature>
<dbReference type="Proteomes" id="UP000015106">
    <property type="component" value="Chromosome 5"/>
</dbReference>
<dbReference type="InterPro" id="IPR008906">
    <property type="entry name" value="HATC_C_dom"/>
</dbReference>
<evidence type="ECO:0000256" key="1">
    <source>
        <dbReference type="SAM" id="MobiDB-lite"/>
    </source>
</evidence>
<accession>A0A8R7QNP5</accession>
<organism evidence="4 5">
    <name type="scientific">Triticum urartu</name>
    <name type="common">Red wild einkorn</name>
    <name type="synonym">Crithodium urartu</name>
    <dbReference type="NCBI Taxonomy" id="4572"/>
    <lineage>
        <taxon>Eukaryota</taxon>
        <taxon>Viridiplantae</taxon>
        <taxon>Streptophyta</taxon>
        <taxon>Embryophyta</taxon>
        <taxon>Tracheophyta</taxon>
        <taxon>Spermatophyta</taxon>
        <taxon>Magnoliopsida</taxon>
        <taxon>Liliopsida</taxon>
        <taxon>Poales</taxon>
        <taxon>Poaceae</taxon>
        <taxon>BOP clade</taxon>
        <taxon>Pooideae</taxon>
        <taxon>Triticodae</taxon>
        <taxon>Triticeae</taxon>
        <taxon>Triticinae</taxon>
        <taxon>Triticum</taxon>
    </lineage>
</organism>
<dbReference type="InterPro" id="IPR012337">
    <property type="entry name" value="RNaseH-like_sf"/>
</dbReference>
<dbReference type="EnsemblPlants" id="TuG1812G0500005541.01.T01">
    <property type="protein sequence ID" value="TuG1812G0500005541.01.T01"/>
    <property type="gene ID" value="TuG1812G0500005541.01"/>
</dbReference>
<dbReference type="Pfam" id="PF04937">
    <property type="entry name" value="DUF659"/>
    <property type="match status" value="1"/>
</dbReference>
<evidence type="ECO:0000259" key="3">
    <source>
        <dbReference type="Pfam" id="PF05699"/>
    </source>
</evidence>
<evidence type="ECO:0008006" key="6">
    <source>
        <dbReference type="Google" id="ProtNLM"/>
    </source>
</evidence>
<name>A0A8R7QNP5_TRIUA</name>
<dbReference type="GO" id="GO:0046983">
    <property type="term" value="F:protein dimerization activity"/>
    <property type="evidence" value="ECO:0007669"/>
    <property type="project" value="InterPro"/>
</dbReference>
<evidence type="ECO:0000313" key="4">
    <source>
        <dbReference type="EnsemblPlants" id="TuG1812G0500005541.01.T01"/>
    </source>
</evidence>
<dbReference type="PANTHER" id="PTHR32166">
    <property type="entry name" value="OSJNBA0013A04.12 PROTEIN"/>
    <property type="match status" value="1"/>
</dbReference>
<dbReference type="PANTHER" id="PTHR32166:SF123">
    <property type="entry name" value="BED-TYPE DOMAIN-CONTAINING PROTEIN"/>
    <property type="match status" value="1"/>
</dbReference>
<sequence>MQPKINTALNVESKDVLGQAWAKFFHANDIAGLKANCPYFRAAVKITQNLGPAPVPTAKEIDGIYLDKNYEEAEQCLNMFKQDWRNYGVTVMCDSWTGPTGMSLINFMVYCNARMFFHKSIDASGQTQTAEFIYREIRKVVVEEIGSENVVQIVTDNGSNYKKACKTLVEQLEFSHIVWQPCASHTVNLMLKDVAKFCEIDVIVKSTKQICRFFYNHNNLHDSMKKNIGGELIKPNATRFGTVFMFLESFHCKKDEFRKWMVSDDWKGSTWNGVADYVFAEELLSSNMWWATLEWVLAVLEPLYKALRYADTQKRCTLSGFKKSMMTAIQKLESHLGGGSQMFHRVMSKVSKRIDAMQEGTLLVTAAVLDPYTHYQINMCKMMDYALALTDAIEKIADPKTAVLAIDEVSTYRECRGRFGSRLARSSAEKMSPTEWWFQFGGEVPNLQKCALRIVSQCVSSSGCERNWSAFALVHTKQRNYLLYGKLHKLVSVCYNLKIHAEEEEDPVRENDKQKEVDACARMMDTAMFDATNPMMEWLNEEEEHAILDGVDAASAVFEKIRLLNSSRKVSRLARKDNGRKRKRVEEEEDDYHDSEDDDEENEELDLEINDDDSRDDGASQSDGGDSPMQVEKDLASQVGNNVEVTSDGSLVNRRSEWVRQAKKVKEFTSLYN</sequence>
<feature type="domain" description="HAT C-terminal dimerisation" evidence="3">
    <location>
        <begin position="426"/>
        <end position="494"/>
    </location>
</feature>
<feature type="compositionally biased region" description="Polar residues" evidence="1">
    <location>
        <begin position="638"/>
        <end position="650"/>
    </location>
</feature>
<dbReference type="AlphaFoldDB" id="A0A8R7QNP5"/>
<evidence type="ECO:0000313" key="5">
    <source>
        <dbReference type="Proteomes" id="UP000015106"/>
    </source>
</evidence>
<dbReference type="Pfam" id="PF05699">
    <property type="entry name" value="Dimer_Tnp_hAT"/>
    <property type="match status" value="1"/>
</dbReference>
<reference evidence="4" key="3">
    <citation type="submission" date="2022-06" db="UniProtKB">
        <authorList>
            <consortium name="EnsemblPlants"/>
        </authorList>
    </citation>
    <scope>IDENTIFICATION</scope>
</reference>
<protein>
    <recommendedName>
        <fullName evidence="6">DUF659 domain-containing protein</fullName>
    </recommendedName>
</protein>
<proteinExistence type="predicted"/>